<reference evidence="2 3" key="1">
    <citation type="submission" date="2019-07" db="EMBL/GenBank/DDBJ databases">
        <authorList>
            <person name="Kim J."/>
        </authorList>
    </citation>
    <scope>NUCLEOTIDE SEQUENCE [LARGE SCALE GENOMIC DNA]</scope>
    <source>
        <strain evidence="2 3">N4</strain>
    </source>
</reference>
<feature type="transmembrane region" description="Helical" evidence="1">
    <location>
        <begin position="55"/>
        <end position="76"/>
    </location>
</feature>
<sequence>MWLRLVPHRTRSKAPIISHGSGETFGLNLRFLLIVTVFIANAIEPLINTMPEMKALFLWIFTFHMPLFVGVTGYFARTNLFGPNGNRILKQIALQYVLFQSIYSVLDMTMFQLPGITHSFFIPYLLLWFLVGHAIWRLVLRSFIRWNVRYPIWVAVALGVFIGFIPIEGDWLGLSRTFVYLPFFIIGYYFPFSTLARWFATPIRFIAAGISGILLVALFQLHPYIDPAWLMNSFTYEQLGWEINTLAIMMRLSIYALELLASAAFLAWVPTRICAITDCGRRTLYVFLIHGLLIRFAEYFGLYTYIDSSILAICLILVSVGCTVILTHRFVKNVCHPLIEPDGEAVFGWIRLQPRRRRMKHS</sequence>
<feature type="transmembrane region" description="Helical" evidence="1">
    <location>
        <begin position="21"/>
        <end position="43"/>
    </location>
</feature>
<feature type="transmembrane region" description="Helical" evidence="1">
    <location>
        <begin position="283"/>
        <end position="302"/>
    </location>
</feature>
<keyword evidence="1" id="KW-1133">Transmembrane helix</keyword>
<proteinExistence type="predicted"/>
<keyword evidence="3" id="KW-1185">Reference proteome</keyword>
<dbReference type="InterPro" id="IPR052734">
    <property type="entry name" value="Nod_factor_acetyltransferase"/>
</dbReference>
<dbReference type="Proteomes" id="UP000318102">
    <property type="component" value="Unassembled WGS sequence"/>
</dbReference>
<dbReference type="PANTHER" id="PTHR37312">
    <property type="entry name" value="MEMBRANE-BOUND ACYLTRANSFERASE YKRP-RELATED"/>
    <property type="match status" value="1"/>
</dbReference>
<gene>
    <name evidence="2" type="ORF">FPZ44_16105</name>
</gene>
<keyword evidence="1" id="KW-0812">Transmembrane</keyword>
<feature type="transmembrane region" description="Helical" evidence="1">
    <location>
        <begin position="118"/>
        <end position="136"/>
    </location>
</feature>
<feature type="transmembrane region" description="Helical" evidence="1">
    <location>
        <begin position="245"/>
        <end position="271"/>
    </location>
</feature>
<dbReference type="EMBL" id="VNJK01000001">
    <property type="protein sequence ID" value="TVX94442.1"/>
    <property type="molecule type" value="Genomic_DNA"/>
</dbReference>
<evidence type="ECO:0000256" key="1">
    <source>
        <dbReference type="SAM" id="Phobius"/>
    </source>
</evidence>
<name>A0A559J3K4_9BACL</name>
<dbReference type="AlphaFoldDB" id="A0A559J3K4"/>
<feature type="transmembrane region" description="Helical" evidence="1">
    <location>
        <begin position="179"/>
        <end position="198"/>
    </location>
</feature>
<protein>
    <submittedName>
        <fullName evidence="2">Fucose 4-O-acetylase</fullName>
    </submittedName>
</protein>
<feature type="transmembrane region" description="Helical" evidence="1">
    <location>
        <begin position="205"/>
        <end position="225"/>
    </location>
</feature>
<feature type="transmembrane region" description="Helical" evidence="1">
    <location>
        <begin position="148"/>
        <end position="167"/>
    </location>
</feature>
<evidence type="ECO:0000313" key="3">
    <source>
        <dbReference type="Proteomes" id="UP000318102"/>
    </source>
</evidence>
<accession>A0A559J3K4</accession>
<comment type="caution">
    <text evidence="2">The sequence shown here is derived from an EMBL/GenBank/DDBJ whole genome shotgun (WGS) entry which is preliminary data.</text>
</comment>
<feature type="transmembrane region" description="Helical" evidence="1">
    <location>
        <begin position="308"/>
        <end position="326"/>
    </location>
</feature>
<evidence type="ECO:0000313" key="2">
    <source>
        <dbReference type="EMBL" id="TVX94442.1"/>
    </source>
</evidence>
<dbReference type="PANTHER" id="PTHR37312:SF1">
    <property type="entry name" value="MEMBRANE-BOUND ACYLTRANSFERASE YKRP-RELATED"/>
    <property type="match status" value="1"/>
</dbReference>
<organism evidence="2 3">
    <name type="scientific">Paenibacillus agilis</name>
    <dbReference type="NCBI Taxonomy" id="3020863"/>
    <lineage>
        <taxon>Bacteria</taxon>
        <taxon>Bacillati</taxon>
        <taxon>Bacillota</taxon>
        <taxon>Bacilli</taxon>
        <taxon>Bacillales</taxon>
        <taxon>Paenibacillaceae</taxon>
        <taxon>Paenibacillus</taxon>
    </lineage>
</organism>
<dbReference type="OrthoDB" id="6623990at2"/>
<dbReference type="RefSeq" id="WP_144991547.1">
    <property type="nucleotide sequence ID" value="NZ_VNJK01000001.1"/>
</dbReference>
<keyword evidence="1" id="KW-0472">Membrane</keyword>